<comment type="caution">
    <text evidence="2">The sequence shown here is derived from an EMBL/GenBank/DDBJ whole genome shotgun (WGS) entry which is preliminary data.</text>
</comment>
<protein>
    <recommendedName>
        <fullName evidence="4">Collagen triple helix repeat protein</fullName>
    </recommendedName>
</protein>
<evidence type="ECO:0000256" key="1">
    <source>
        <dbReference type="SAM" id="MobiDB-lite"/>
    </source>
</evidence>
<accession>A0ABQ3T2H4</accession>
<reference evidence="3" key="1">
    <citation type="submission" date="2023-07" db="EMBL/GenBank/DDBJ databases">
        <title>Whole genome shotgun sequence of Streptomyces spororaveus NBRC 15456.</title>
        <authorList>
            <person name="Komaki H."/>
            <person name="Tamura T."/>
        </authorList>
    </citation>
    <scope>NUCLEOTIDE SEQUENCE [LARGE SCALE GENOMIC DNA]</scope>
    <source>
        <strain evidence="3">NBRC 15456</strain>
    </source>
</reference>
<evidence type="ECO:0000313" key="2">
    <source>
        <dbReference type="EMBL" id="GHI74583.1"/>
    </source>
</evidence>
<feature type="region of interest" description="Disordered" evidence="1">
    <location>
        <begin position="71"/>
        <end position="105"/>
    </location>
</feature>
<keyword evidence="3" id="KW-1185">Reference proteome</keyword>
<organism evidence="2 3">
    <name type="scientific">Streptomyces spororaveus</name>
    <dbReference type="NCBI Taxonomy" id="284039"/>
    <lineage>
        <taxon>Bacteria</taxon>
        <taxon>Bacillati</taxon>
        <taxon>Actinomycetota</taxon>
        <taxon>Actinomycetes</taxon>
        <taxon>Kitasatosporales</taxon>
        <taxon>Streptomycetaceae</taxon>
        <taxon>Streptomyces</taxon>
    </lineage>
</organism>
<dbReference type="Gene3D" id="1.20.5.320">
    <property type="entry name" value="6-Phosphogluconate Dehydrogenase, domain 3"/>
    <property type="match status" value="1"/>
</dbReference>
<name>A0ABQ3T2H4_9ACTN</name>
<dbReference type="Proteomes" id="UP000608522">
    <property type="component" value="Unassembled WGS sequence"/>
</dbReference>
<proteinExistence type="predicted"/>
<dbReference type="EMBL" id="BNED01000002">
    <property type="protein sequence ID" value="GHI74583.1"/>
    <property type="molecule type" value="Genomic_DNA"/>
</dbReference>
<evidence type="ECO:0008006" key="4">
    <source>
        <dbReference type="Google" id="ProtNLM"/>
    </source>
</evidence>
<gene>
    <name evidence="2" type="ORF">Sspor_01440</name>
</gene>
<feature type="compositionally biased region" description="Pro residues" evidence="1">
    <location>
        <begin position="83"/>
        <end position="102"/>
    </location>
</feature>
<evidence type="ECO:0000313" key="3">
    <source>
        <dbReference type="Proteomes" id="UP000608522"/>
    </source>
</evidence>
<sequence length="190" mass="19576">MRVRWQMLSERRRRWMVGVVTAVGVSGVIAGVAVASIPDSDGVIHGCIGQGTGTVRVIDSAQQQCLPQLETPLNWNQSGPPGSSGPPGPAGSPGPSGPPGPPGLGQYQIVTNQTSIPPFSRSGSVTAACPTGYRLLSGSYLVNEPFLPAGFQVLGGRPDQDDNSWTALVYNDSSSAVIVSAHATCVEIGP</sequence>